<dbReference type="InterPro" id="IPR026870">
    <property type="entry name" value="Zinc_ribbon_dom"/>
</dbReference>
<protein>
    <submittedName>
        <fullName evidence="1">Uncharacterized protein</fullName>
    </submittedName>
</protein>
<dbReference type="KEGG" id="crw:CROST_041200"/>
<proteinExistence type="predicted"/>
<dbReference type="STRING" id="84029.CROST_08620"/>
<gene>
    <name evidence="1" type="ORF">CROST_041200</name>
</gene>
<dbReference type="Proteomes" id="UP000190951">
    <property type="component" value="Chromosome"/>
</dbReference>
<dbReference type="EMBL" id="CP096983">
    <property type="protein sequence ID" value="URZ13354.1"/>
    <property type="molecule type" value="Genomic_DNA"/>
</dbReference>
<dbReference type="RefSeq" id="WP_077835713.1">
    <property type="nucleotide sequence ID" value="NZ_CP096983.1"/>
</dbReference>
<organism evidence="1 2">
    <name type="scientific">Clostridium felsineum</name>
    <dbReference type="NCBI Taxonomy" id="36839"/>
    <lineage>
        <taxon>Bacteria</taxon>
        <taxon>Bacillati</taxon>
        <taxon>Bacillota</taxon>
        <taxon>Clostridia</taxon>
        <taxon>Eubacteriales</taxon>
        <taxon>Clostridiaceae</taxon>
        <taxon>Clostridium</taxon>
    </lineage>
</organism>
<dbReference type="AlphaFoldDB" id="A0A1S8LQ72"/>
<evidence type="ECO:0000313" key="2">
    <source>
        <dbReference type="Proteomes" id="UP000190951"/>
    </source>
</evidence>
<accession>A0A1S8LQ72</accession>
<sequence>MKYCQKCGTEMEDGDLFCGNCGAKQPEVSEGAGTNKVGEKIQNINLDFKGVFTRLVNVFIKPVSGAKDFIKNTSRNETIFTTVVLLVISTILGLWRVQQILSVVKSTISKASGYLGGLFSLFGGTGMSKYGDGEQVLHLPYGMIFLENILVFIVIVAVLFGILYLSINIVNKNKVNILTIYNTAIIFVVPFLYFKLISIIVSYVSSYAGLFVELIGIIISIITLCLVLKDIFEIDNDKAVIVTVIASIIVIIISILCLRYFAGTTVKSIFQSITDGSKLNL</sequence>
<name>A0A1S8LQ72_9CLOT</name>
<evidence type="ECO:0000313" key="1">
    <source>
        <dbReference type="EMBL" id="URZ13354.1"/>
    </source>
</evidence>
<reference evidence="1 2" key="1">
    <citation type="submission" date="2022-04" db="EMBL/GenBank/DDBJ databases">
        <title>Genome sequence of C. roseum typestrain.</title>
        <authorList>
            <person name="Poehlein A."/>
            <person name="Schoch T."/>
            <person name="Duerre P."/>
            <person name="Daniel R."/>
        </authorList>
    </citation>
    <scope>NUCLEOTIDE SEQUENCE [LARGE SCALE GENOMIC DNA]</scope>
    <source>
        <strain evidence="1 2">DSM 7320</strain>
    </source>
</reference>
<keyword evidence="2" id="KW-1185">Reference proteome</keyword>
<dbReference type="Pfam" id="PF13240">
    <property type="entry name" value="Zn_Ribbon_1"/>
    <property type="match status" value="1"/>
</dbReference>